<name>A0A1I8MVV6_MUSDO</name>
<feature type="domain" description="Chitin-binding type-2" evidence="8">
    <location>
        <begin position="193"/>
        <end position="249"/>
    </location>
</feature>
<evidence type="ECO:0000256" key="7">
    <source>
        <dbReference type="SAM" id="SignalP"/>
    </source>
</evidence>
<keyword evidence="1" id="KW-0147">Chitin-binding</keyword>
<evidence type="ECO:0000259" key="8">
    <source>
        <dbReference type="PROSITE" id="PS50940"/>
    </source>
</evidence>
<dbReference type="EnsemblMetazoa" id="MDOA008963-RA">
    <property type="protein sequence ID" value="MDOA008963-PA"/>
    <property type="gene ID" value="MDOA008963"/>
</dbReference>
<dbReference type="Pfam" id="PF01607">
    <property type="entry name" value="CBM_14"/>
    <property type="match status" value="7"/>
</dbReference>
<feature type="domain" description="Chitin-binding type-2" evidence="8">
    <location>
        <begin position="524"/>
        <end position="580"/>
    </location>
</feature>
<dbReference type="VEuPathDB" id="VectorBase:MDOA008963"/>
<keyword evidence="4" id="KW-1015">Disulfide bond</keyword>
<feature type="signal peptide" evidence="7">
    <location>
        <begin position="1"/>
        <end position="18"/>
    </location>
</feature>
<dbReference type="eggNOG" id="KOG2806">
    <property type="taxonomic scope" value="Eukaryota"/>
</dbReference>
<feature type="domain" description="Chitin-binding type-2" evidence="8">
    <location>
        <begin position="287"/>
        <end position="344"/>
    </location>
</feature>
<feature type="region of interest" description="Disordered" evidence="6">
    <location>
        <begin position="258"/>
        <end position="278"/>
    </location>
</feature>
<evidence type="ECO:0000256" key="3">
    <source>
        <dbReference type="ARBA" id="ARBA00022737"/>
    </source>
</evidence>
<evidence type="ECO:0000256" key="4">
    <source>
        <dbReference type="ARBA" id="ARBA00023157"/>
    </source>
</evidence>
<feature type="domain" description="Chitin-binding type-2" evidence="8">
    <location>
        <begin position="369"/>
        <end position="425"/>
    </location>
</feature>
<gene>
    <name evidence="9" type="primary">101900577</name>
</gene>
<dbReference type="InterPro" id="IPR002557">
    <property type="entry name" value="Chitin-bd_dom"/>
</dbReference>
<dbReference type="SUPFAM" id="SSF57625">
    <property type="entry name" value="Invertebrate chitin-binding proteins"/>
    <property type="match status" value="7"/>
</dbReference>
<dbReference type="InterPro" id="IPR051940">
    <property type="entry name" value="Chitin_bind-dev_reg"/>
</dbReference>
<sequence length="601" mass="66938">MQVFGVFLIFMLSGYCCGAASLPNVLYARFVCALKSNGHRTLVPGSCNQYYECQGGRAKLRSCPYYFDGHRGVCVSENPGCVELLKASQFVPAGCSSPCCGVASGYVVDTIHPQIYYKCQYNHIEEEHECEPGMVFNSVKMQCDLAAISRDKLSRTSAKESEVAAMETNNSDLFEKERLQKAKERADVETYLNMVCLAKPNGFQLASLTNCHEFYMCHGGQAVLQSCGQNYYNGVKNMCDLPENSECILNVIRSSASQDDDAKLPPHTSPPKGQGSLVPSSIELYQRFVCRGKPDGDLLISLTQCQEYLQCQGGKTIIHSCGPLLHFNAHKGICDLPENSHCLLGQKATSMAGKHKVKDTPSPTELYERFVCRDKPNGHQLISLSSCHEYYVCQAGKVQIHSCGSKYFNIDKGECDLPENTKCLVSPQQQRSIIPTDDLYQRFVCRDKMNGVRLISIHSCHDYLTCQDGKAVLHNCGENYFNAHKGICDLPENTKCLLNSQNSQLERKSPIPMLPKNRQSLYERFACRGKPDGHILISPQSCHEFYECRQEKVHVRNCGAKYYNHALGLCDLPENTICQLEKQPNVLALQPSSTPPLESSA</sequence>
<dbReference type="PANTHER" id="PTHR23301:SF0">
    <property type="entry name" value="CHITIN-BINDING TYPE-2 DOMAIN-CONTAINING PROTEIN-RELATED"/>
    <property type="match status" value="1"/>
</dbReference>
<dbReference type="GO" id="GO:0005576">
    <property type="term" value="C:extracellular region"/>
    <property type="evidence" value="ECO:0007669"/>
    <property type="project" value="InterPro"/>
</dbReference>
<accession>A0A1I8MVV6</accession>
<dbReference type="STRING" id="7370.A0A1I8MVV6"/>
<dbReference type="Gene3D" id="2.170.140.10">
    <property type="entry name" value="Chitin binding domain"/>
    <property type="match status" value="7"/>
</dbReference>
<organism evidence="9">
    <name type="scientific">Musca domestica</name>
    <name type="common">House fly</name>
    <dbReference type="NCBI Taxonomy" id="7370"/>
    <lineage>
        <taxon>Eukaryota</taxon>
        <taxon>Metazoa</taxon>
        <taxon>Ecdysozoa</taxon>
        <taxon>Arthropoda</taxon>
        <taxon>Hexapoda</taxon>
        <taxon>Insecta</taxon>
        <taxon>Pterygota</taxon>
        <taxon>Neoptera</taxon>
        <taxon>Endopterygota</taxon>
        <taxon>Diptera</taxon>
        <taxon>Brachycera</taxon>
        <taxon>Muscomorpha</taxon>
        <taxon>Muscoidea</taxon>
        <taxon>Muscidae</taxon>
        <taxon>Musca</taxon>
    </lineage>
</organism>
<dbReference type="SMART" id="SM00494">
    <property type="entry name" value="ChtBD2"/>
    <property type="match status" value="7"/>
</dbReference>
<evidence type="ECO:0000313" key="9">
    <source>
        <dbReference type="EnsemblMetazoa" id="MDOA008963-PA"/>
    </source>
</evidence>
<feature type="domain" description="Chitin-binding type-2" evidence="8">
    <location>
        <begin position="29"/>
        <end position="64"/>
    </location>
</feature>
<dbReference type="AlphaFoldDB" id="A0A1I8MVV6"/>
<reference evidence="9" key="1">
    <citation type="submission" date="2020-05" db="UniProtKB">
        <authorList>
            <consortium name="EnsemblMetazoa"/>
        </authorList>
    </citation>
    <scope>IDENTIFICATION</scope>
    <source>
        <strain evidence="9">Aabys</strain>
    </source>
</reference>
<dbReference type="PROSITE" id="PS50940">
    <property type="entry name" value="CHIT_BIND_II"/>
    <property type="match status" value="6"/>
</dbReference>
<dbReference type="InterPro" id="IPR036508">
    <property type="entry name" value="Chitin-bd_dom_sf"/>
</dbReference>
<keyword evidence="3" id="KW-0677">Repeat</keyword>
<dbReference type="GO" id="GO:0008061">
    <property type="term" value="F:chitin binding"/>
    <property type="evidence" value="ECO:0007669"/>
    <property type="project" value="UniProtKB-KW"/>
</dbReference>
<keyword evidence="5" id="KW-0325">Glycoprotein</keyword>
<evidence type="ECO:0000256" key="5">
    <source>
        <dbReference type="ARBA" id="ARBA00023180"/>
    </source>
</evidence>
<dbReference type="PANTHER" id="PTHR23301">
    <property type="entry name" value="CHITIN BINDING PERITROPHIN-A"/>
    <property type="match status" value="1"/>
</dbReference>
<feature type="chain" id="PRO_5044560914" description="Chitin-binding type-2 domain-containing protein" evidence="7">
    <location>
        <begin position="19"/>
        <end position="601"/>
    </location>
</feature>
<feature type="domain" description="Chitin-binding type-2" evidence="8">
    <location>
        <begin position="442"/>
        <end position="498"/>
    </location>
</feature>
<evidence type="ECO:0000256" key="6">
    <source>
        <dbReference type="SAM" id="MobiDB-lite"/>
    </source>
</evidence>
<keyword evidence="2 7" id="KW-0732">Signal</keyword>
<evidence type="ECO:0000256" key="1">
    <source>
        <dbReference type="ARBA" id="ARBA00022669"/>
    </source>
</evidence>
<evidence type="ECO:0000256" key="2">
    <source>
        <dbReference type="ARBA" id="ARBA00022729"/>
    </source>
</evidence>
<protein>
    <recommendedName>
        <fullName evidence="8">Chitin-binding type-2 domain-containing protein</fullName>
    </recommendedName>
</protein>
<proteinExistence type="predicted"/>